<feature type="domain" description="Metallo-beta-lactamase" evidence="1">
    <location>
        <begin position="30"/>
        <end position="94"/>
    </location>
</feature>
<dbReference type="InterPro" id="IPR052159">
    <property type="entry name" value="Competence_DNA_uptake"/>
</dbReference>
<evidence type="ECO:0000313" key="3">
    <source>
        <dbReference type="Proteomes" id="UP001319180"/>
    </source>
</evidence>
<dbReference type="Pfam" id="PF00753">
    <property type="entry name" value="Lactamase_B"/>
    <property type="match status" value="1"/>
</dbReference>
<accession>A0AAP2GDJ1</accession>
<dbReference type="Gene3D" id="3.60.15.10">
    <property type="entry name" value="Ribonuclease Z/Hydroxyacylglutathione hydrolase-like"/>
    <property type="match status" value="1"/>
</dbReference>
<dbReference type="PANTHER" id="PTHR30619:SF1">
    <property type="entry name" value="RECOMBINATION PROTEIN 2"/>
    <property type="match status" value="1"/>
</dbReference>
<protein>
    <submittedName>
        <fullName evidence="2">MBL fold metallo-hydrolase</fullName>
    </submittedName>
</protein>
<organism evidence="2 3">
    <name type="scientific">Dawidia soli</name>
    <dbReference type="NCBI Taxonomy" id="2782352"/>
    <lineage>
        <taxon>Bacteria</taxon>
        <taxon>Pseudomonadati</taxon>
        <taxon>Bacteroidota</taxon>
        <taxon>Cytophagia</taxon>
        <taxon>Cytophagales</taxon>
        <taxon>Chryseotaleaceae</taxon>
        <taxon>Dawidia</taxon>
    </lineage>
</organism>
<dbReference type="PANTHER" id="PTHR30619">
    <property type="entry name" value="DNA INTERNALIZATION/COMPETENCE PROTEIN COMEC/REC2"/>
    <property type="match status" value="1"/>
</dbReference>
<comment type="caution">
    <text evidence="2">The sequence shown here is derived from an EMBL/GenBank/DDBJ whole genome shotgun (WGS) entry which is preliminary data.</text>
</comment>
<evidence type="ECO:0000313" key="2">
    <source>
        <dbReference type="EMBL" id="MBT1687394.1"/>
    </source>
</evidence>
<dbReference type="AlphaFoldDB" id="A0AAP2GDJ1"/>
<sequence>MALEIEIKVLNVGDGDAIIVYLHDAQRQFVMLIDGGERKYLADLLVELEVVLTQAGKNAPDLVICTHFDSDHIRGVAAVVEHYHTIGRDVGEVWIHAPGRSLVKEAASLLEARNRLRAVEESRGSGAVRLARLGDTLLTDGYDARHDLLLESLNEMCNLVEFMNEKLIHWYRPFPGIKIPGFPEIEVLGPSRDYFEENSPFPNDVKEMLNHEYSAKNSELQIINENHQLNRDEENPCDLLDAASKRGLSKANLTSVILLIDIEGEKYLFTADAGVKSFESLDEPEKIENLHWLKVPHHGSIKNLTSELIERMSPRYAYISGDGYISDHVVGCLEAHGAEVRTTRDEGLLRWPLED</sequence>
<keyword evidence="3" id="KW-1185">Reference proteome</keyword>
<evidence type="ECO:0000259" key="1">
    <source>
        <dbReference type="Pfam" id="PF00753"/>
    </source>
</evidence>
<dbReference type="InterPro" id="IPR036866">
    <property type="entry name" value="RibonucZ/Hydroxyglut_hydro"/>
</dbReference>
<dbReference type="RefSeq" id="WP_254090623.1">
    <property type="nucleotide sequence ID" value="NZ_JAHESC010000016.1"/>
</dbReference>
<dbReference type="EMBL" id="JAHESC010000016">
    <property type="protein sequence ID" value="MBT1687394.1"/>
    <property type="molecule type" value="Genomic_DNA"/>
</dbReference>
<gene>
    <name evidence="2" type="ORF">KK078_12560</name>
</gene>
<proteinExistence type="predicted"/>
<dbReference type="InterPro" id="IPR001279">
    <property type="entry name" value="Metallo-B-lactamas"/>
</dbReference>
<reference evidence="2 3" key="1">
    <citation type="submission" date="2021-05" db="EMBL/GenBank/DDBJ databases">
        <title>A Polyphasic approach of four new species of the genus Ohtaekwangia: Ohtaekwangia histidinii sp. nov., Ohtaekwangia cretensis sp. nov., Ohtaekwangia indiensis sp. nov., Ohtaekwangia reichenbachii sp. nov. from diverse environment.</title>
        <authorList>
            <person name="Octaviana S."/>
        </authorList>
    </citation>
    <scope>NUCLEOTIDE SEQUENCE [LARGE SCALE GENOMIC DNA]</scope>
    <source>
        <strain evidence="2 3">PWU37</strain>
    </source>
</reference>
<dbReference type="Proteomes" id="UP001319180">
    <property type="component" value="Unassembled WGS sequence"/>
</dbReference>
<dbReference type="SUPFAM" id="SSF56281">
    <property type="entry name" value="Metallo-hydrolase/oxidoreductase"/>
    <property type="match status" value="1"/>
</dbReference>
<name>A0AAP2GDJ1_9BACT</name>